<gene>
    <name evidence="1" type="ORF">SAMCFNEI73_pB0225</name>
</gene>
<accession>A0A1L3LTL5</accession>
<keyword evidence="1" id="KW-0614">Plasmid</keyword>
<keyword evidence="2" id="KW-1185">Reference proteome</keyword>
<proteinExistence type="predicted"/>
<geneLocation type="plasmid" evidence="1 2">
    <name>B</name>
</geneLocation>
<name>A0A1L3LTL5_9HYPH</name>
<protein>
    <submittedName>
        <fullName evidence="1">Uncharacterized protein</fullName>
    </submittedName>
</protein>
<organism evidence="1 2">
    <name type="scientific">Sinorhizobium americanum</name>
    <dbReference type="NCBI Taxonomy" id="194963"/>
    <lineage>
        <taxon>Bacteria</taxon>
        <taxon>Pseudomonadati</taxon>
        <taxon>Pseudomonadota</taxon>
        <taxon>Alphaproteobacteria</taxon>
        <taxon>Hyphomicrobiales</taxon>
        <taxon>Rhizobiaceae</taxon>
        <taxon>Sinorhizobium/Ensifer group</taxon>
        <taxon>Sinorhizobium</taxon>
    </lineage>
</organism>
<dbReference type="KEGG" id="same:SAMCFNEI73_pB0225"/>
<dbReference type="Proteomes" id="UP000182306">
    <property type="component" value="Plasmid B"/>
</dbReference>
<evidence type="ECO:0000313" key="2">
    <source>
        <dbReference type="Proteomes" id="UP000182306"/>
    </source>
</evidence>
<dbReference type="AlphaFoldDB" id="A0A1L3LTL5"/>
<sequence>MTDGQEAVVLKEVNNRKRLFAFDARVSTVEGSAKRSIAKTGFLANRSAFP</sequence>
<reference evidence="1 2" key="1">
    <citation type="submission" date="2015-10" db="EMBL/GenBank/DDBJ databases">
        <title>Genomic differences between typical nodule nitrogen-fixing rhizobial strains and those coming from bean seeds.</title>
        <authorList>
            <person name="Peralta H."/>
            <person name="Aguilar-Vera A."/>
            <person name="Diaz R."/>
            <person name="Mora Y."/>
            <person name="Martinez-Batallar G."/>
            <person name="Salazar E."/>
            <person name="Vargas-Lagunas C."/>
            <person name="Encarnacion S."/>
            <person name="Girard L."/>
            <person name="Mora J."/>
        </authorList>
    </citation>
    <scope>NUCLEOTIDE SEQUENCE [LARGE SCALE GENOMIC DNA]</scope>
    <source>
        <strain evidence="1 2">CFNEI 73</strain>
        <plasmid evidence="1 2">B</plasmid>
    </source>
</reference>
<evidence type="ECO:0000313" key="1">
    <source>
        <dbReference type="EMBL" id="APG93422.1"/>
    </source>
</evidence>
<dbReference type="EMBL" id="CP013109">
    <property type="protein sequence ID" value="APG93422.1"/>
    <property type="molecule type" value="Genomic_DNA"/>
</dbReference>